<proteinExistence type="predicted"/>
<gene>
    <name evidence="2" type="ORF">MYCIT1_LOCUS33610</name>
</gene>
<evidence type="ECO:0000256" key="1">
    <source>
        <dbReference type="SAM" id="MobiDB-lite"/>
    </source>
</evidence>
<accession>A0AAD2HXN3</accession>
<evidence type="ECO:0000313" key="3">
    <source>
        <dbReference type="Proteomes" id="UP001295794"/>
    </source>
</evidence>
<feature type="non-terminal residue" evidence="2">
    <location>
        <position position="1"/>
    </location>
</feature>
<evidence type="ECO:0000313" key="2">
    <source>
        <dbReference type="EMBL" id="CAK5282122.1"/>
    </source>
</evidence>
<protein>
    <submittedName>
        <fullName evidence="2">Uncharacterized protein</fullName>
    </submittedName>
</protein>
<feature type="compositionally biased region" description="Basic and acidic residues" evidence="1">
    <location>
        <begin position="41"/>
        <end position="53"/>
    </location>
</feature>
<sequence length="125" mass="13587">SSDHITHILNYLLYPLQAFTTMPVTTRRMAGSANPTAPKTTGEEQRASVERESTVQPTEGSDGRKYSPEWTSFRADSDIGEGGDEEDDEDDEDVATRPPCRPCVGASSGKTSSHCWVMAFSSAVK</sequence>
<organism evidence="2 3">
    <name type="scientific">Mycena citricolor</name>
    <dbReference type="NCBI Taxonomy" id="2018698"/>
    <lineage>
        <taxon>Eukaryota</taxon>
        <taxon>Fungi</taxon>
        <taxon>Dikarya</taxon>
        <taxon>Basidiomycota</taxon>
        <taxon>Agaricomycotina</taxon>
        <taxon>Agaricomycetes</taxon>
        <taxon>Agaricomycetidae</taxon>
        <taxon>Agaricales</taxon>
        <taxon>Marasmiineae</taxon>
        <taxon>Mycenaceae</taxon>
        <taxon>Mycena</taxon>
    </lineage>
</organism>
<reference evidence="2" key="1">
    <citation type="submission" date="2023-11" db="EMBL/GenBank/DDBJ databases">
        <authorList>
            <person name="De Vega J J."/>
            <person name="De Vega J J."/>
        </authorList>
    </citation>
    <scope>NUCLEOTIDE SEQUENCE</scope>
</reference>
<dbReference type="EMBL" id="CAVNYO010000446">
    <property type="protein sequence ID" value="CAK5282122.1"/>
    <property type="molecule type" value="Genomic_DNA"/>
</dbReference>
<dbReference type="AlphaFoldDB" id="A0AAD2HXN3"/>
<feature type="region of interest" description="Disordered" evidence="1">
    <location>
        <begin position="27"/>
        <end position="111"/>
    </location>
</feature>
<name>A0AAD2HXN3_9AGAR</name>
<feature type="compositionally biased region" description="Acidic residues" evidence="1">
    <location>
        <begin position="78"/>
        <end position="93"/>
    </location>
</feature>
<dbReference type="Proteomes" id="UP001295794">
    <property type="component" value="Unassembled WGS sequence"/>
</dbReference>
<comment type="caution">
    <text evidence="2">The sequence shown here is derived from an EMBL/GenBank/DDBJ whole genome shotgun (WGS) entry which is preliminary data.</text>
</comment>
<keyword evidence="3" id="KW-1185">Reference proteome</keyword>